<gene>
    <name evidence="11" type="ordered locus">PSMK_21790</name>
</gene>
<dbReference type="Pfam" id="PF00512">
    <property type="entry name" value="HisKA"/>
    <property type="match status" value="1"/>
</dbReference>
<keyword evidence="4 11" id="KW-0808">Transferase</keyword>
<keyword evidence="3" id="KW-0597">Phosphoprotein</keyword>
<reference evidence="11 12" key="1">
    <citation type="submission" date="2012-02" db="EMBL/GenBank/DDBJ databases">
        <title>Complete genome sequence of Phycisphaera mikurensis NBRC 102666.</title>
        <authorList>
            <person name="Ankai A."/>
            <person name="Hosoyama A."/>
            <person name="Terui Y."/>
            <person name="Sekine M."/>
            <person name="Fukai R."/>
            <person name="Kato Y."/>
            <person name="Nakamura S."/>
            <person name="Yamada-Narita S."/>
            <person name="Kawakoshi A."/>
            <person name="Fukunaga Y."/>
            <person name="Yamazaki S."/>
            <person name="Fujita N."/>
        </authorList>
    </citation>
    <scope>NUCLEOTIDE SEQUENCE [LARGE SCALE GENOMIC DNA]</scope>
    <source>
        <strain evidence="12">NBRC 102666 / KCTC 22515 / FYK2301M01</strain>
    </source>
</reference>
<evidence type="ECO:0000256" key="5">
    <source>
        <dbReference type="ARBA" id="ARBA00022741"/>
    </source>
</evidence>
<dbReference type="SMART" id="SM00388">
    <property type="entry name" value="HisKA"/>
    <property type="match status" value="1"/>
</dbReference>
<dbReference type="HOGENOM" id="CLU_000445_89_1_0"/>
<feature type="domain" description="Histidine kinase" evidence="10">
    <location>
        <begin position="76"/>
        <end position="293"/>
    </location>
</feature>
<dbReference type="Gene3D" id="1.10.287.130">
    <property type="match status" value="1"/>
</dbReference>
<name>I0IGF0_PHYMF</name>
<dbReference type="InterPro" id="IPR036890">
    <property type="entry name" value="HATPase_C_sf"/>
</dbReference>
<dbReference type="PANTHER" id="PTHR43065">
    <property type="entry name" value="SENSOR HISTIDINE KINASE"/>
    <property type="match status" value="1"/>
</dbReference>
<keyword evidence="12" id="KW-1185">Reference proteome</keyword>
<dbReference type="OrthoDB" id="226486at2"/>
<keyword evidence="5" id="KW-0547">Nucleotide-binding</keyword>
<dbReference type="PANTHER" id="PTHR43065:SF10">
    <property type="entry name" value="PEROXIDE STRESS-ACTIVATED HISTIDINE KINASE MAK3"/>
    <property type="match status" value="1"/>
</dbReference>
<comment type="catalytic activity">
    <reaction evidence="1">
        <text>ATP + protein L-histidine = ADP + protein N-phospho-L-histidine.</text>
        <dbReference type="EC" id="2.7.13.3"/>
    </reaction>
</comment>
<protein>
    <recommendedName>
        <fullName evidence="2">histidine kinase</fullName>
        <ecNumber evidence="2">2.7.13.3</ecNumber>
    </recommendedName>
</protein>
<dbReference type="SUPFAM" id="SSF55874">
    <property type="entry name" value="ATPase domain of HSP90 chaperone/DNA topoisomerase II/histidine kinase"/>
    <property type="match status" value="1"/>
</dbReference>
<proteinExistence type="predicted"/>
<dbReference type="InterPro" id="IPR036097">
    <property type="entry name" value="HisK_dim/P_sf"/>
</dbReference>
<dbReference type="GO" id="GO:0005524">
    <property type="term" value="F:ATP binding"/>
    <property type="evidence" value="ECO:0007669"/>
    <property type="project" value="UniProtKB-KW"/>
</dbReference>
<dbReference type="AlphaFoldDB" id="I0IGF0"/>
<evidence type="ECO:0000256" key="4">
    <source>
        <dbReference type="ARBA" id="ARBA00022679"/>
    </source>
</evidence>
<dbReference type="PRINTS" id="PR00344">
    <property type="entry name" value="BCTRLSENSOR"/>
</dbReference>
<dbReference type="GO" id="GO:0000155">
    <property type="term" value="F:phosphorelay sensor kinase activity"/>
    <property type="evidence" value="ECO:0007669"/>
    <property type="project" value="InterPro"/>
</dbReference>
<dbReference type="Gene3D" id="3.30.565.10">
    <property type="entry name" value="Histidine kinase-like ATPase, C-terminal domain"/>
    <property type="match status" value="1"/>
</dbReference>
<dbReference type="PROSITE" id="PS50109">
    <property type="entry name" value="HIS_KIN"/>
    <property type="match status" value="1"/>
</dbReference>
<evidence type="ECO:0000259" key="10">
    <source>
        <dbReference type="PROSITE" id="PS50109"/>
    </source>
</evidence>
<keyword evidence="8" id="KW-0902">Two-component regulatory system</keyword>
<dbReference type="EC" id="2.7.13.3" evidence="2"/>
<dbReference type="CDD" id="cd00082">
    <property type="entry name" value="HisKA"/>
    <property type="match status" value="1"/>
</dbReference>
<evidence type="ECO:0000256" key="7">
    <source>
        <dbReference type="ARBA" id="ARBA00022840"/>
    </source>
</evidence>
<organism evidence="11 12">
    <name type="scientific">Phycisphaera mikurensis (strain NBRC 102666 / KCTC 22515 / FYK2301M01)</name>
    <dbReference type="NCBI Taxonomy" id="1142394"/>
    <lineage>
        <taxon>Bacteria</taxon>
        <taxon>Pseudomonadati</taxon>
        <taxon>Planctomycetota</taxon>
        <taxon>Phycisphaerae</taxon>
        <taxon>Phycisphaerales</taxon>
        <taxon>Phycisphaeraceae</taxon>
        <taxon>Phycisphaera</taxon>
    </lineage>
</organism>
<evidence type="ECO:0000256" key="9">
    <source>
        <dbReference type="SAM" id="Coils"/>
    </source>
</evidence>
<evidence type="ECO:0000256" key="8">
    <source>
        <dbReference type="ARBA" id="ARBA00023012"/>
    </source>
</evidence>
<keyword evidence="7" id="KW-0067">ATP-binding</keyword>
<dbReference type="Proteomes" id="UP000007881">
    <property type="component" value="Chromosome"/>
</dbReference>
<dbReference type="InterPro" id="IPR003594">
    <property type="entry name" value="HATPase_dom"/>
</dbReference>
<keyword evidence="6 11" id="KW-0418">Kinase</keyword>
<keyword evidence="9" id="KW-0175">Coiled coil</keyword>
<evidence type="ECO:0000256" key="6">
    <source>
        <dbReference type="ARBA" id="ARBA00022777"/>
    </source>
</evidence>
<sequence length="293" mass="30039">MTAAAPEAVAVPAKPALSVEDLHELIGAYNGITEKLQRSHEALQGEVKRLRAELATTSEQLQRSKRLAALGEMAAGIAHEVRNPLGAIGLYAELVAADLEMAEAGGGVAAPASKPVREARGNAGKITGAVRSLSAVVNDVLSFAQQVEPRTVDVPAEKLLRSAAEAAGPELAAAGVSVGLDAGGVRLRVDPDLVHRALLNLVRNAVDAMAGLPAGRPRTLRLAAGAGYLRVADSGPGIDPDAADRLFNPFFTTRSSGTGLGLAIVHRLVDAHGGAVAVENRGGAAFTLTFPES</sequence>
<evidence type="ECO:0000313" key="11">
    <source>
        <dbReference type="EMBL" id="BAM04338.1"/>
    </source>
</evidence>
<dbReference type="RefSeq" id="WP_014437556.1">
    <property type="nucleotide sequence ID" value="NC_017080.1"/>
</dbReference>
<dbReference type="InterPro" id="IPR003661">
    <property type="entry name" value="HisK_dim/P_dom"/>
</dbReference>
<dbReference type="SMART" id="SM00387">
    <property type="entry name" value="HATPase_c"/>
    <property type="match status" value="1"/>
</dbReference>
<dbReference type="SUPFAM" id="SSF47384">
    <property type="entry name" value="Homodimeric domain of signal transducing histidine kinase"/>
    <property type="match status" value="1"/>
</dbReference>
<evidence type="ECO:0000313" key="12">
    <source>
        <dbReference type="Proteomes" id="UP000007881"/>
    </source>
</evidence>
<dbReference type="KEGG" id="phm:PSMK_21790"/>
<evidence type="ECO:0000256" key="1">
    <source>
        <dbReference type="ARBA" id="ARBA00000085"/>
    </source>
</evidence>
<dbReference type="InterPro" id="IPR005467">
    <property type="entry name" value="His_kinase_dom"/>
</dbReference>
<dbReference type="InterPro" id="IPR004358">
    <property type="entry name" value="Sig_transdc_His_kin-like_C"/>
</dbReference>
<dbReference type="eggNOG" id="COG4191">
    <property type="taxonomic scope" value="Bacteria"/>
</dbReference>
<accession>I0IGF0</accession>
<evidence type="ECO:0000256" key="3">
    <source>
        <dbReference type="ARBA" id="ARBA00022553"/>
    </source>
</evidence>
<dbReference type="Pfam" id="PF02518">
    <property type="entry name" value="HATPase_c"/>
    <property type="match status" value="1"/>
</dbReference>
<feature type="coiled-coil region" evidence="9">
    <location>
        <begin position="33"/>
        <end position="67"/>
    </location>
</feature>
<evidence type="ECO:0000256" key="2">
    <source>
        <dbReference type="ARBA" id="ARBA00012438"/>
    </source>
</evidence>
<dbReference type="STRING" id="1142394.PSMK_21790"/>
<dbReference type="EMBL" id="AP012338">
    <property type="protein sequence ID" value="BAM04338.1"/>
    <property type="molecule type" value="Genomic_DNA"/>
</dbReference>